<keyword evidence="4 7" id="KW-0689">Ribosomal protein</keyword>
<organism evidence="9">
    <name type="scientific">uncultured Acidobacteria bacterium Rifle_16ft_4_minimus_38548</name>
    <dbReference type="NCBI Taxonomy" id="1665088"/>
    <lineage>
        <taxon>Bacteria</taxon>
        <taxon>Pseudomonadati</taxon>
        <taxon>Acidobacteriota</taxon>
        <taxon>environmental samples</taxon>
    </lineage>
</organism>
<proteinExistence type="inferred from homology"/>
<comment type="similarity">
    <text evidence="1 7 8">Belongs to the universal ribosomal protein uS19 family.</text>
</comment>
<dbReference type="PRINTS" id="PR00975">
    <property type="entry name" value="RIBOSOMALS19"/>
</dbReference>
<evidence type="ECO:0000256" key="3">
    <source>
        <dbReference type="ARBA" id="ARBA00022884"/>
    </source>
</evidence>
<dbReference type="Gene3D" id="3.30.860.10">
    <property type="entry name" value="30s Ribosomal Protein S19, Chain A"/>
    <property type="match status" value="1"/>
</dbReference>
<keyword evidence="2 7" id="KW-0699">rRNA-binding</keyword>
<accession>A0A0H4TBC1</accession>
<dbReference type="NCBIfam" id="TIGR01050">
    <property type="entry name" value="rpsS_bact"/>
    <property type="match status" value="1"/>
</dbReference>
<dbReference type="InterPro" id="IPR023575">
    <property type="entry name" value="Ribosomal_uS19_SF"/>
</dbReference>
<sequence length="103" mass="11315">MTRSAKKGAFVDDSLMRKIDAMNQAGEKKVVKTWSRRSTVTPEMVGHTLAVHNGKKFIPVYVTENMVGHKLGEFSPTRIFRGHTTKAEKAAQVAAAARQATTT</sequence>
<dbReference type="GO" id="GO:0015935">
    <property type="term" value="C:small ribosomal subunit"/>
    <property type="evidence" value="ECO:0007669"/>
    <property type="project" value="InterPro"/>
</dbReference>
<dbReference type="PROSITE" id="PS00323">
    <property type="entry name" value="RIBOSOMAL_S19"/>
    <property type="match status" value="1"/>
</dbReference>
<dbReference type="EMBL" id="KT007021">
    <property type="protein sequence ID" value="AKQ03767.1"/>
    <property type="molecule type" value="Genomic_DNA"/>
</dbReference>
<keyword evidence="3 7" id="KW-0694">RNA-binding</keyword>
<evidence type="ECO:0000256" key="8">
    <source>
        <dbReference type="RuleBase" id="RU003485"/>
    </source>
</evidence>
<dbReference type="GO" id="GO:0019843">
    <property type="term" value="F:rRNA binding"/>
    <property type="evidence" value="ECO:0007669"/>
    <property type="project" value="UniProtKB-UniRule"/>
</dbReference>
<evidence type="ECO:0000256" key="2">
    <source>
        <dbReference type="ARBA" id="ARBA00022730"/>
    </source>
</evidence>
<dbReference type="GO" id="GO:0003735">
    <property type="term" value="F:structural constituent of ribosome"/>
    <property type="evidence" value="ECO:0007669"/>
    <property type="project" value="InterPro"/>
</dbReference>
<dbReference type="PIRSF" id="PIRSF002144">
    <property type="entry name" value="Ribosomal_S19"/>
    <property type="match status" value="1"/>
</dbReference>
<gene>
    <name evidence="7 9" type="primary">rpsS</name>
</gene>
<name>A0A0H4TBC1_9BACT</name>
<dbReference type="AlphaFoldDB" id="A0A0H4TBC1"/>
<dbReference type="PANTHER" id="PTHR11880">
    <property type="entry name" value="RIBOSOMAL PROTEIN S19P FAMILY MEMBER"/>
    <property type="match status" value="1"/>
</dbReference>
<dbReference type="Pfam" id="PF00203">
    <property type="entry name" value="Ribosomal_S19"/>
    <property type="match status" value="1"/>
</dbReference>
<dbReference type="GO" id="GO:0000028">
    <property type="term" value="P:ribosomal small subunit assembly"/>
    <property type="evidence" value="ECO:0007669"/>
    <property type="project" value="TreeGrafter"/>
</dbReference>
<dbReference type="GO" id="GO:0006412">
    <property type="term" value="P:translation"/>
    <property type="evidence" value="ECO:0007669"/>
    <property type="project" value="UniProtKB-UniRule"/>
</dbReference>
<dbReference type="InterPro" id="IPR020934">
    <property type="entry name" value="Ribosomal_uS19_CS"/>
</dbReference>
<protein>
    <recommendedName>
        <fullName evidence="6 7">Small ribosomal subunit protein uS19</fullName>
    </recommendedName>
</protein>
<evidence type="ECO:0000256" key="6">
    <source>
        <dbReference type="ARBA" id="ARBA00035163"/>
    </source>
</evidence>
<dbReference type="SUPFAM" id="SSF54570">
    <property type="entry name" value="Ribosomal protein S19"/>
    <property type="match status" value="1"/>
</dbReference>
<reference evidence="9" key="1">
    <citation type="journal article" date="2015" name="ISME J.">
        <title>Aquifer environment selects for microbial species cohorts in sediment and groundwater.</title>
        <authorList>
            <person name="Hug L.A."/>
            <person name="Thomas B.C."/>
            <person name="Brown C.T."/>
            <person name="Frischkorn K.R."/>
            <person name="Williams K.H."/>
            <person name="Tringe S.G."/>
            <person name="Banfield J.F."/>
        </authorList>
    </citation>
    <scope>NUCLEOTIDE SEQUENCE</scope>
</reference>
<comment type="function">
    <text evidence="7">Protein S19 forms a complex with S13 that binds strongly to the 16S ribosomal RNA.</text>
</comment>
<dbReference type="PANTHER" id="PTHR11880:SF8">
    <property type="entry name" value="SMALL RIBOSOMAL SUBUNIT PROTEIN US19M"/>
    <property type="match status" value="1"/>
</dbReference>
<keyword evidence="5 7" id="KW-0687">Ribonucleoprotein</keyword>
<evidence type="ECO:0000313" key="9">
    <source>
        <dbReference type="EMBL" id="AKQ03767.1"/>
    </source>
</evidence>
<dbReference type="InterPro" id="IPR005732">
    <property type="entry name" value="Ribosomal_uS19_bac-type"/>
</dbReference>
<evidence type="ECO:0000256" key="4">
    <source>
        <dbReference type="ARBA" id="ARBA00022980"/>
    </source>
</evidence>
<dbReference type="HAMAP" id="MF_00531">
    <property type="entry name" value="Ribosomal_uS19"/>
    <property type="match status" value="1"/>
</dbReference>
<evidence type="ECO:0000256" key="1">
    <source>
        <dbReference type="ARBA" id="ARBA00007345"/>
    </source>
</evidence>
<evidence type="ECO:0000256" key="7">
    <source>
        <dbReference type="HAMAP-Rule" id="MF_00531"/>
    </source>
</evidence>
<dbReference type="InterPro" id="IPR002222">
    <property type="entry name" value="Ribosomal_uS19"/>
</dbReference>
<evidence type="ECO:0000256" key="5">
    <source>
        <dbReference type="ARBA" id="ARBA00023274"/>
    </source>
</evidence>
<dbReference type="FunFam" id="3.30.860.10:FF:000001">
    <property type="entry name" value="30S ribosomal protein S19"/>
    <property type="match status" value="1"/>
</dbReference>
<dbReference type="GO" id="GO:0005737">
    <property type="term" value="C:cytoplasm"/>
    <property type="evidence" value="ECO:0007669"/>
    <property type="project" value="UniProtKB-ARBA"/>
</dbReference>